<name>A0A1L9V491_ASPGL</name>
<dbReference type="SUPFAM" id="SSF53933">
    <property type="entry name" value="Microbial ribonucleases"/>
    <property type="match status" value="1"/>
</dbReference>
<feature type="signal peptide" evidence="4">
    <location>
        <begin position="1"/>
        <end position="24"/>
    </location>
</feature>
<dbReference type="VEuPathDB" id="FungiDB:ASPGLDRAFT_62359"/>
<dbReference type="AlphaFoldDB" id="A0A1L9V491"/>
<accession>A0A1L9V491</accession>
<keyword evidence="4" id="KW-0732">Signal</keyword>
<dbReference type="PIRSF" id="PIRSF037430">
    <property type="entry name" value="RNase_U2"/>
    <property type="match status" value="1"/>
</dbReference>
<sequence length="156" mass="16691">MVSFNYLFATVLAATAVVASPVVASDENVSLEARAGQTYTCKKGNQNDGAVVGTVSQDKVIGYLRQAGTKKGASGYPTTFTNNNNVIKIPSGCTKKQLWELPVLANGKPYDINKKKGDNNPGPMRVYYADDLTFCAVGVKENPENNSGNPHNCKVE</sequence>
<dbReference type="GO" id="GO:0016787">
    <property type="term" value="F:hydrolase activity"/>
    <property type="evidence" value="ECO:0007669"/>
    <property type="project" value="UniProtKB-KW"/>
</dbReference>
<evidence type="ECO:0000256" key="1">
    <source>
        <dbReference type="ARBA" id="ARBA00022722"/>
    </source>
</evidence>
<keyword evidence="6" id="KW-1185">Reference proteome</keyword>
<reference evidence="6" key="1">
    <citation type="journal article" date="2017" name="Genome Biol.">
        <title>Comparative genomics reveals high biological diversity and specific adaptations in the industrially and medically important fungal genus Aspergillus.</title>
        <authorList>
            <person name="de Vries R.P."/>
            <person name="Riley R."/>
            <person name="Wiebenga A."/>
            <person name="Aguilar-Osorio G."/>
            <person name="Amillis S."/>
            <person name="Uchima C.A."/>
            <person name="Anderluh G."/>
            <person name="Asadollahi M."/>
            <person name="Askin M."/>
            <person name="Barry K."/>
            <person name="Battaglia E."/>
            <person name="Bayram O."/>
            <person name="Benocci T."/>
            <person name="Braus-Stromeyer S.A."/>
            <person name="Caldana C."/>
            <person name="Canovas D."/>
            <person name="Cerqueira G.C."/>
            <person name="Chen F."/>
            <person name="Chen W."/>
            <person name="Choi C."/>
            <person name="Clum A."/>
            <person name="Dos Santos R.A."/>
            <person name="Damasio A.R."/>
            <person name="Diallinas G."/>
            <person name="Emri T."/>
            <person name="Fekete E."/>
            <person name="Flipphi M."/>
            <person name="Freyberg S."/>
            <person name="Gallo A."/>
            <person name="Gournas C."/>
            <person name="Habgood R."/>
            <person name="Hainaut M."/>
            <person name="Harispe M.L."/>
            <person name="Henrissat B."/>
            <person name="Hilden K.S."/>
            <person name="Hope R."/>
            <person name="Hossain A."/>
            <person name="Karabika E."/>
            <person name="Karaffa L."/>
            <person name="Karanyi Z."/>
            <person name="Krasevec N."/>
            <person name="Kuo A."/>
            <person name="Kusch H."/>
            <person name="LaButti K."/>
            <person name="Lagendijk E.L."/>
            <person name="Lapidus A."/>
            <person name="Levasseur A."/>
            <person name="Lindquist E."/>
            <person name="Lipzen A."/>
            <person name="Logrieco A.F."/>
            <person name="MacCabe A."/>
            <person name="Maekelae M.R."/>
            <person name="Malavazi I."/>
            <person name="Melin P."/>
            <person name="Meyer V."/>
            <person name="Mielnichuk N."/>
            <person name="Miskei M."/>
            <person name="Molnar A.P."/>
            <person name="Mule G."/>
            <person name="Ngan C.Y."/>
            <person name="Orejas M."/>
            <person name="Orosz E."/>
            <person name="Ouedraogo J.P."/>
            <person name="Overkamp K.M."/>
            <person name="Park H.-S."/>
            <person name="Perrone G."/>
            <person name="Piumi F."/>
            <person name="Punt P.J."/>
            <person name="Ram A.F."/>
            <person name="Ramon A."/>
            <person name="Rauscher S."/>
            <person name="Record E."/>
            <person name="Riano-Pachon D.M."/>
            <person name="Robert V."/>
            <person name="Roehrig J."/>
            <person name="Ruller R."/>
            <person name="Salamov A."/>
            <person name="Salih N.S."/>
            <person name="Samson R.A."/>
            <person name="Sandor E."/>
            <person name="Sanguinetti M."/>
            <person name="Schuetze T."/>
            <person name="Sepcic K."/>
            <person name="Shelest E."/>
            <person name="Sherlock G."/>
            <person name="Sophianopoulou V."/>
            <person name="Squina F.M."/>
            <person name="Sun H."/>
            <person name="Susca A."/>
            <person name="Todd R.B."/>
            <person name="Tsang A."/>
            <person name="Unkles S.E."/>
            <person name="van de Wiele N."/>
            <person name="van Rossen-Uffink D."/>
            <person name="Oliveira J.V."/>
            <person name="Vesth T.C."/>
            <person name="Visser J."/>
            <person name="Yu J.-H."/>
            <person name="Zhou M."/>
            <person name="Andersen M.R."/>
            <person name="Archer D.B."/>
            <person name="Baker S.E."/>
            <person name="Benoit I."/>
            <person name="Brakhage A.A."/>
            <person name="Braus G.H."/>
            <person name="Fischer R."/>
            <person name="Frisvad J.C."/>
            <person name="Goldman G.H."/>
            <person name="Houbraken J."/>
            <person name="Oakley B."/>
            <person name="Pocsi I."/>
            <person name="Scazzocchio C."/>
            <person name="Seiboth B."/>
            <person name="vanKuyk P.A."/>
            <person name="Wortman J."/>
            <person name="Dyer P.S."/>
            <person name="Grigoriev I.V."/>
        </authorList>
    </citation>
    <scope>NUCLEOTIDE SEQUENCE [LARGE SCALE GENOMIC DNA]</scope>
    <source>
        <strain evidence="6">CBS 516.65</strain>
    </source>
</reference>
<keyword evidence="2" id="KW-0378">Hydrolase</keyword>
<dbReference type="InterPro" id="IPR048269">
    <property type="entry name" value="RNase_U2"/>
</dbReference>
<evidence type="ECO:0000256" key="4">
    <source>
        <dbReference type="SAM" id="SignalP"/>
    </source>
</evidence>
<keyword evidence="3" id="KW-1015">Disulfide bond</keyword>
<evidence type="ECO:0000256" key="3">
    <source>
        <dbReference type="ARBA" id="ARBA00023157"/>
    </source>
</evidence>
<organism evidence="5 6">
    <name type="scientific">Aspergillus glaucus CBS 516.65</name>
    <dbReference type="NCBI Taxonomy" id="1160497"/>
    <lineage>
        <taxon>Eukaryota</taxon>
        <taxon>Fungi</taxon>
        <taxon>Dikarya</taxon>
        <taxon>Ascomycota</taxon>
        <taxon>Pezizomycotina</taxon>
        <taxon>Eurotiomycetes</taxon>
        <taxon>Eurotiomycetidae</taxon>
        <taxon>Eurotiales</taxon>
        <taxon>Aspergillaceae</taxon>
        <taxon>Aspergillus</taxon>
        <taxon>Aspergillus subgen. Aspergillus</taxon>
    </lineage>
</organism>
<gene>
    <name evidence="5" type="ORF">ASPGLDRAFT_62359</name>
</gene>
<feature type="chain" id="PRO_5012251007" evidence="4">
    <location>
        <begin position="25"/>
        <end position="156"/>
    </location>
</feature>
<dbReference type="GO" id="GO:0003723">
    <property type="term" value="F:RNA binding"/>
    <property type="evidence" value="ECO:0007669"/>
    <property type="project" value="InterPro"/>
</dbReference>
<dbReference type="Gene3D" id="3.10.450.30">
    <property type="entry name" value="Microbial ribonucleases"/>
    <property type="match status" value="1"/>
</dbReference>
<dbReference type="GeneID" id="34464787"/>
<evidence type="ECO:0000313" key="6">
    <source>
        <dbReference type="Proteomes" id="UP000184300"/>
    </source>
</evidence>
<dbReference type="InterPro" id="IPR016191">
    <property type="entry name" value="Ribonuclease/ribotoxin"/>
</dbReference>
<keyword evidence="1" id="KW-0540">Nuclease</keyword>
<evidence type="ECO:0000256" key="2">
    <source>
        <dbReference type="ARBA" id="ARBA00022801"/>
    </source>
</evidence>
<dbReference type="GO" id="GO:0004540">
    <property type="term" value="F:RNA nuclease activity"/>
    <property type="evidence" value="ECO:0007669"/>
    <property type="project" value="InterPro"/>
</dbReference>
<protein>
    <submittedName>
        <fullName evidence="5">Uncharacterized protein</fullName>
    </submittedName>
</protein>
<evidence type="ECO:0000313" key="5">
    <source>
        <dbReference type="EMBL" id="OJJ78711.1"/>
    </source>
</evidence>
<dbReference type="RefSeq" id="XP_022395409.1">
    <property type="nucleotide sequence ID" value="XM_022548527.1"/>
</dbReference>
<proteinExistence type="predicted"/>
<dbReference type="OrthoDB" id="4224768at2759"/>
<dbReference type="EMBL" id="KV878929">
    <property type="protein sequence ID" value="OJJ78711.1"/>
    <property type="molecule type" value="Genomic_DNA"/>
</dbReference>
<dbReference type="Proteomes" id="UP000184300">
    <property type="component" value="Unassembled WGS sequence"/>
</dbReference>